<dbReference type="GO" id="GO:0016779">
    <property type="term" value="F:nucleotidyltransferase activity"/>
    <property type="evidence" value="ECO:0007669"/>
    <property type="project" value="UniProtKB-KW"/>
</dbReference>
<dbReference type="SUPFAM" id="SSF51182">
    <property type="entry name" value="RmlC-like cupins"/>
    <property type="match status" value="1"/>
</dbReference>
<dbReference type="AlphaFoldDB" id="A0A1F6FHI9"/>
<comment type="caution">
    <text evidence="5">The sequence shown here is derived from an EMBL/GenBank/DDBJ whole genome shotgun (WGS) entry which is preliminary data.</text>
</comment>
<protein>
    <recommendedName>
        <fullName evidence="7">Cytidyltransferase-like domain-containing protein</fullName>
    </recommendedName>
</protein>
<evidence type="ECO:0000313" key="6">
    <source>
        <dbReference type="Proteomes" id="UP000177325"/>
    </source>
</evidence>
<dbReference type="SUPFAM" id="SSF52374">
    <property type="entry name" value="Nucleotidylyl transferase"/>
    <property type="match status" value="1"/>
</dbReference>
<dbReference type="Pfam" id="PF01467">
    <property type="entry name" value="CTP_transf_like"/>
    <property type="match status" value="1"/>
</dbReference>
<proteinExistence type="predicted"/>
<name>A0A1F6FHI9_9BACT</name>
<evidence type="ECO:0000313" key="5">
    <source>
        <dbReference type="EMBL" id="OGG85330.1"/>
    </source>
</evidence>
<evidence type="ECO:0000256" key="1">
    <source>
        <dbReference type="ARBA" id="ARBA00022679"/>
    </source>
</evidence>
<accession>A0A1F6FHI9</accession>
<gene>
    <name evidence="5" type="ORF">A3G90_04750</name>
</gene>
<evidence type="ECO:0000259" key="4">
    <source>
        <dbReference type="Pfam" id="PF01467"/>
    </source>
</evidence>
<dbReference type="PANTHER" id="PTHR43793">
    <property type="entry name" value="FAD SYNTHASE"/>
    <property type="match status" value="1"/>
</dbReference>
<keyword evidence="2" id="KW-0548">Nucleotidyltransferase</keyword>
<dbReference type="InterPro" id="IPR004821">
    <property type="entry name" value="Cyt_trans-like"/>
</dbReference>
<dbReference type="Pfam" id="PF01050">
    <property type="entry name" value="MannoseP_isomer"/>
    <property type="match status" value="1"/>
</dbReference>
<evidence type="ECO:0000256" key="2">
    <source>
        <dbReference type="ARBA" id="ARBA00022695"/>
    </source>
</evidence>
<reference evidence="5 6" key="1">
    <citation type="journal article" date="2016" name="Nat. Commun.">
        <title>Thousands of microbial genomes shed light on interconnected biogeochemical processes in an aquifer system.</title>
        <authorList>
            <person name="Anantharaman K."/>
            <person name="Brown C.T."/>
            <person name="Hug L.A."/>
            <person name="Sharon I."/>
            <person name="Castelle C.J."/>
            <person name="Probst A.J."/>
            <person name="Thomas B.C."/>
            <person name="Singh A."/>
            <person name="Wilkins M.J."/>
            <person name="Karaoz U."/>
            <person name="Brodie E.L."/>
            <person name="Williams K.H."/>
            <person name="Hubbard S.S."/>
            <person name="Banfield J.F."/>
        </authorList>
    </citation>
    <scope>NUCLEOTIDE SEQUENCE [LARGE SCALE GENOMIC DNA]</scope>
</reference>
<dbReference type="InterPro" id="IPR014729">
    <property type="entry name" value="Rossmann-like_a/b/a_fold"/>
</dbReference>
<organism evidence="5 6">
    <name type="scientific">Candidatus Kaiserbacteria bacterium RIFCSPLOWO2_12_FULL_45_26</name>
    <dbReference type="NCBI Taxonomy" id="1798525"/>
    <lineage>
        <taxon>Bacteria</taxon>
        <taxon>Candidatus Kaiseribacteriota</taxon>
    </lineage>
</organism>
<dbReference type="GO" id="GO:0005976">
    <property type="term" value="P:polysaccharide metabolic process"/>
    <property type="evidence" value="ECO:0007669"/>
    <property type="project" value="InterPro"/>
</dbReference>
<keyword evidence="1" id="KW-0808">Transferase</keyword>
<feature type="domain" description="Cytidyltransferase-like" evidence="4">
    <location>
        <begin position="13"/>
        <end position="106"/>
    </location>
</feature>
<dbReference type="STRING" id="1798525.A3G90_04750"/>
<evidence type="ECO:0000259" key="3">
    <source>
        <dbReference type="Pfam" id="PF01050"/>
    </source>
</evidence>
<dbReference type="InterPro" id="IPR011051">
    <property type="entry name" value="RmlC_Cupin_sf"/>
</dbReference>
<dbReference type="EMBL" id="MFMM01000001">
    <property type="protein sequence ID" value="OGG85330.1"/>
    <property type="molecule type" value="Genomic_DNA"/>
</dbReference>
<dbReference type="InterPro" id="IPR001538">
    <property type="entry name" value="Man6P_isomerase-2_C"/>
</dbReference>
<dbReference type="PANTHER" id="PTHR43793:SF1">
    <property type="entry name" value="FAD SYNTHASE"/>
    <property type="match status" value="1"/>
</dbReference>
<evidence type="ECO:0008006" key="7">
    <source>
        <dbReference type="Google" id="ProtNLM"/>
    </source>
</evidence>
<dbReference type="NCBIfam" id="TIGR00125">
    <property type="entry name" value="cyt_tran_rel"/>
    <property type="match status" value="1"/>
</dbReference>
<feature type="domain" description="Mannose-6-phosphate isomerase type II C-terminal" evidence="3">
    <location>
        <begin position="131"/>
        <end position="190"/>
    </location>
</feature>
<dbReference type="InterPro" id="IPR050385">
    <property type="entry name" value="Archaeal_FAD_synthase"/>
</dbReference>
<sequence>MNTTSKPKTIAISGGFDPMHPGHIAMIEAASKYGEVHIIVNSDAWLVRKKGSFHQPWVDRKKILEAYTPHIHEVDDTDGTVCEALRRIKPDYFGNGGDRTSDNTPELQVCAELGIEPVFGLGGGKYSSSSAINAKQRVMTRWGHYDVILDMPLLKVKLLHINPGMKLSLQRHKLRTEFFFSMKGEVRVNLPGVWHAPKAPDDEPLIILEVQIGVSEETDIERISETAPEFEEEVDKKIQLNK</sequence>
<dbReference type="Proteomes" id="UP000177325">
    <property type="component" value="Unassembled WGS sequence"/>
</dbReference>
<dbReference type="Gene3D" id="3.40.50.620">
    <property type="entry name" value="HUPs"/>
    <property type="match status" value="1"/>
</dbReference>